<accession>A0A0T6AZY1</accession>
<reference evidence="9 10" key="1">
    <citation type="submission" date="2015-09" db="EMBL/GenBank/DDBJ databases">
        <title>Draft genome of the scarab beetle Oryctes borbonicus.</title>
        <authorList>
            <person name="Meyer J.M."/>
            <person name="Markov G.V."/>
            <person name="Baskaran P."/>
            <person name="Herrmann M."/>
            <person name="Sommer R.J."/>
            <person name="Roedelsperger C."/>
        </authorList>
    </citation>
    <scope>NUCLEOTIDE SEQUENCE [LARGE SCALE GENOMIC DNA]</scope>
    <source>
        <strain evidence="9">OB123</strain>
        <tissue evidence="9">Whole animal</tissue>
    </source>
</reference>
<dbReference type="GO" id="GO:0006241">
    <property type="term" value="P:CTP biosynthetic process"/>
    <property type="evidence" value="ECO:0007669"/>
    <property type="project" value="InterPro"/>
</dbReference>
<dbReference type="OrthoDB" id="25346at2759"/>
<feature type="non-terminal residue" evidence="9">
    <location>
        <position position="178"/>
    </location>
</feature>
<keyword evidence="4" id="KW-0418">Kinase</keyword>
<evidence type="ECO:0000256" key="7">
    <source>
        <dbReference type="RuleBase" id="RU004011"/>
    </source>
</evidence>
<dbReference type="InterPro" id="IPR036850">
    <property type="entry name" value="NDK-like_dom_sf"/>
</dbReference>
<dbReference type="SUPFAM" id="SSF54919">
    <property type="entry name" value="Nucleoside diphosphate kinase, NDK"/>
    <property type="match status" value="1"/>
</dbReference>
<protein>
    <recommendedName>
        <fullName evidence="8">Nucleoside diphosphate kinase-like domain-containing protein</fullName>
    </recommendedName>
</protein>
<feature type="binding site" evidence="6">
    <location>
        <position position="120"/>
    </location>
    <ligand>
        <name>ATP</name>
        <dbReference type="ChEBI" id="CHEBI:30616"/>
    </ligand>
</feature>
<comment type="similarity">
    <text evidence="1 6 7">Belongs to the NDK family.</text>
</comment>
<dbReference type="PANTHER" id="PTHR46161">
    <property type="entry name" value="NUCLEOSIDE DIPHOSPHATE KINASE"/>
    <property type="match status" value="1"/>
</dbReference>
<name>A0A0T6AZY1_9SCAR</name>
<evidence type="ECO:0000313" key="10">
    <source>
        <dbReference type="Proteomes" id="UP000051574"/>
    </source>
</evidence>
<evidence type="ECO:0000256" key="3">
    <source>
        <dbReference type="ARBA" id="ARBA00022741"/>
    </source>
</evidence>
<feature type="binding site" evidence="6">
    <location>
        <position position="110"/>
    </location>
    <ligand>
        <name>ATP</name>
        <dbReference type="ChEBI" id="CHEBI:30616"/>
    </ligand>
</feature>
<evidence type="ECO:0000256" key="5">
    <source>
        <dbReference type="ARBA" id="ARBA00022840"/>
    </source>
</evidence>
<feature type="domain" description="Nucleoside diphosphate kinase-like" evidence="8">
    <location>
        <begin position="5"/>
        <end position="146"/>
    </location>
</feature>
<dbReference type="SMART" id="SM00562">
    <property type="entry name" value="NDK"/>
    <property type="match status" value="1"/>
</dbReference>
<evidence type="ECO:0000256" key="6">
    <source>
        <dbReference type="PROSITE-ProRule" id="PRU00706"/>
    </source>
</evidence>
<dbReference type="GO" id="GO:0005524">
    <property type="term" value="F:ATP binding"/>
    <property type="evidence" value="ECO:0007669"/>
    <property type="project" value="UniProtKB-KW"/>
</dbReference>
<sequence length="178" mass="21194">MIQRLQLTLAILKPHLVSNPLAVRDIRTLILTNKFKIVNWKRHTLTIKDAEKFYEEHKTKFFYNRLVTFMISGPSEMYILARENAIAEWRRLMGPTKVFKTQFEVPESIRGVYGYSDTRNATHGSDSDESARREIGIFFPEFNYENWYNDEEQYFRTSDVEFSNDLFIHRIKSIQNLV</sequence>
<keyword evidence="2" id="KW-0808">Transferase</keyword>
<proteinExistence type="inferred from homology"/>
<comment type="caution">
    <text evidence="9">The sequence shown here is derived from an EMBL/GenBank/DDBJ whole genome shotgun (WGS) entry which is preliminary data.</text>
</comment>
<keyword evidence="5" id="KW-0067">ATP-binding</keyword>
<dbReference type="InterPro" id="IPR037994">
    <property type="entry name" value="NDPk6"/>
</dbReference>
<feature type="binding site" evidence="6">
    <location>
        <position position="13"/>
    </location>
    <ligand>
        <name>ATP</name>
        <dbReference type="ChEBI" id="CHEBI:30616"/>
    </ligand>
</feature>
<feature type="binding site" evidence="6">
    <location>
        <position position="96"/>
    </location>
    <ligand>
        <name>ATP</name>
        <dbReference type="ChEBI" id="CHEBI:30616"/>
    </ligand>
</feature>
<gene>
    <name evidence="9" type="ORF">AMK59_5490</name>
</gene>
<dbReference type="InterPro" id="IPR034907">
    <property type="entry name" value="NDK-like_dom"/>
</dbReference>
<dbReference type="InterPro" id="IPR001564">
    <property type="entry name" value="Nucleoside_diP_kinase"/>
</dbReference>
<keyword evidence="10" id="KW-1185">Reference proteome</keyword>
<keyword evidence="3" id="KW-0547">Nucleotide-binding</keyword>
<dbReference type="PANTHER" id="PTHR46161:SF3">
    <property type="entry name" value="NUCLEOSIDE DIPHOSPHATE KINASE DDB_G0292928-RELATED"/>
    <property type="match status" value="1"/>
</dbReference>
<evidence type="ECO:0000256" key="2">
    <source>
        <dbReference type="ARBA" id="ARBA00022679"/>
    </source>
</evidence>
<dbReference type="Gene3D" id="3.30.70.141">
    <property type="entry name" value="Nucleoside diphosphate kinase-like domain"/>
    <property type="match status" value="1"/>
</dbReference>
<feature type="binding site" evidence="6">
    <location>
        <position position="62"/>
    </location>
    <ligand>
        <name>ATP</name>
        <dbReference type="ChEBI" id="CHEBI:30616"/>
    </ligand>
</feature>
<feature type="active site" description="Pros-phosphohistidine intermediate" evidence="6">
    <location>
        <position position="123"/>
    </location>
</feature>
<dbReference type="CDD" id="cd04414">
    <property type="entry name" value="NDPk6"/>
    <property type="match status" value="1"/>
</dbReference>
<dbReference type="PRINTS" id="PR01243">
    <property type="entry name" value="NUCDPKINASE"/>
</dbReference>
<dbReference type="EMBL" id="LJIG01016435">
    <property type="protein sequence ID" value="KRT80610.1"/>
    <property type="molecule type" value="Genomic_DNA"/>
</dbReference>
<dbReference type="Pfam" id="PF00334">
    <property type="entry name" value="NDK"/>
    <property type="match status" value="1"/>
</dbReference>
<dbReference type="GO" id="GO:0006183">
    <property type="term" value="P:GTP biosynthetic process"/>
    <property type="evidence" value="ECO:0007669"/>
    <property type="project" value="InterPro"/>
</dbReference>
<feature type="binding site" evidence="6">
    <location>
        <position position="90"/>
    </location>
    <ligand>
        <name>ATP</name>
        <dbReference type="ChEBI" id="CHEBI:30616"/>
    </ligand>
</feature>
<dbReference type="AlphaFoldDB" id="A0A0T6AZY1"/>
<dbReference type="PROSITE" id="PS51374">
    <property type="entry name" value="NDPK_LIKE"/>
    <property type="match status" value="1"/>
</dbReference>
<evidence type="ECO:0000256" key="4">
    <source>
        <dbReference type="ARBA" id="ARBA00022777"/>
    </source>
</evidence>
<evidence type="ECO:0000259" key="8">
    <source>
        <dbReference type="SMART" id="SM00562"/>
    </source>
</evidence>
<dbReference type="GO" id="GO:0004550">
    <property type="term" value="F:nucleoside diphosphate kinase activity"/>
    <property type="evidence" value="ECO:0007669"/>
    <property type="project" value="InterPro"/>
</dbReference>
<dbReference type="Proteomes" id="UP000051574">
    <property type="component" value="Unassembled WGS sequence"/>
</dbReference>
<dbReference type="GO" id="GO:0006228">
    <property type="term" value="P:UTP biosynthetic process"/>
    <property type="evidence" value="ECO:0007669"/>
    <property type="project" value="InterPro"/>
</dbReference>
<evidence type="ECO:0000313" key="9">
    <source>
        <dbReference type="EMBL" id="KRT80610.1"/>
    </source>
</evidence>
<evidence type="ECO:0000256" key="1">
    <source>
        <dbReference type="ARBA" id="ARBA00008142"/>
    </source>
</evidence>
<organism evidence="9 10">
    <name type="scientific">Oryctes borbonicus</name>
    <dbReference type="NCBI Taxonomy" id="1629725"/>
    <lineage>
        <taxon>Eukaryota</taxon>
        <taxon>Metazoa</taxon>
        <taxon>Ecdysozoa</taxon>
        <taxon>Arthropoda</taxon>
        <taxon>Hexapoda</taxon>
        <taxon>Insecta</taxon>
        <taxon>Pterygota</taxon>
        <taxon>Neoptera</taxon>
        <taxon>Endopterygota</taxon>
        <taxon>Coleoptera</taxon>
        <taxon>Polyphaga</taxon>
        <taxon>Scarabaeiformia</taxon>
        <taxon>Scarabaeidae</taxon>
        <taxon>Dynastinae</taxon>
        <taxon>Oryctes</taxon>
    </lineage>
</organism>